<evidence type="ECO:0000256" key="1">
    <source>
        <dbReference type="ARBA" id="ARBA00038101"/>
    </source>
</evidence>
<dbReference type="EMBL" id="JAPFFF010000012">
    <property type="protein sequence ID" value="KAK8876621.1"/>
    <property type="molecule type" value="Genomic_DNA"/>
</dbReference>
<proteinExistence type="inferred from homology"/>
<sequence>MLASKNRHRPANFAHGFLLHEGKSVKKNIEGAIHYYKEASSFNIPYAKNNLGIIYKHGYDKQEGKASNAIVYFEEAILQKKDILSMYNLALIYIFDDNYKDIDKAINLLIRSSQDFKNSFILLCLVLAKQGIFDTKKIFDLFKLNKIEDNNLVLIIIQCLDKLQSYGNLVICSNFESYREKDFLYNIFLKPVLTSELDKIKINDDKLKYPYKKDISNEFFEGFGRDLLD</sequence>
<reference evidence="2 3" key="1">
    <citation type="submission" date="2024-04" db="EMBL/GenBank/DDBJ databases">
        <title>Tritrichomonas musculus Genome.</title>
        <authorList>
            <person name="Alves-Ferreira E."/>
            <person name="Grigg M."/>
            <person name="Lorenzi H."/>
            <person name="Galac M."/>
        </authorList>
    </citation>
    <scope>NUCLEOTIDE SEQUENCE [LARGE SCALE GENOMIC DNA]</scope>
    <source>
        <strain evidence="2 3">EAF2021</strain>
    </source>
</reference>
<dbReference type="InterPro" id="IPR006597">
    <property type="entry name" value="Sel1-like"/>
</dbReference>
<dbReference type="SUPFAM" id="SSF81901">
    <property type="entry name" value="HCP-like"/>
    <property type="match status" value="1"/>
</dbReference>
<dbReference type="InterPro" id="IPR050767">
    <property type="entry name" value="Sel1_AlgK"/>
</dbReference>
<dbReference type="InterPro" id="IPR011990">
    <property type="entry name" value="TPR-like_helical_dom_sf"/>
</dbReference>
<dbReference type="Pfam" id="PF08238">
    <property type="entry name" value="Sel1"/>
    <property type="match status" value="3"/>
</dbReference>
<accession>A0ABR2JFP7</accession>
<protein>
    <submittedName>
        <fullName evidence="2">Uncharacterized protein</fullName>
    </submittedName>
</protein>
<keyword evidence="3" id="KW-1185">Reference proteome</keyword>
<gene>
    <name evidence="2" type="ORF">M9Y10_006839</name>
</gene>
<evidence type="ECO:0000313" key="2">
    <source>
        <dbReference type="EMBL" id="KAK8876621.1"/>
    </source>
</evidence>
<organism evidence="2 3">
    <name type="scientific">Tritrichomonas musculus</name>
    <dbReference type="NCBI Taxonomy" id="1915356"/>
    <lineage>
        <taxon>Eukaryota</taxon>
        <taxon>Metamonada</taxon>
        <taxon>Parabasalia</taxon>
        <taxon>Tritrichomonadida</taxon>
        <taxon>Tritrichomonadidae</taxon>
        <taxon>Tritrichomonas</taxon>
    </lineage>
</organism>
<dbReference type="Proteomes" id="UP001470230">
    <property type="component" value="Unassembled WGS sequence"/>
</dbReference>
<comment type="caution">
    <text evidence="2">The sequence shown here is derived from an EMBL/GenBank/DDBJ whole genome shotgun (WGS) entry which is preliminary data.</text>
</comment>
<dbReference type="PANTHER" id="PTHR11102">
    <property type="entry name" value="SEL-1-LIKE PROTEIN"/>
    <property type="match status" value="1"/>
</dbReference>
<evidence type="ECO:0000313" key="3">
    <source>
        <dbReference type="Proteomes" id="UP001470230"/>
    </source>
</evidence>
<dbReference type="SMART" id="SM00671">
    <property type="entry name" value="SEL1"/>
    <property type="match status" value="3"/>
</dbReference>
<dbReference type="Gene3D" id="1.25.40.10">
    <property type="entry name" value="Tetratricopeptide repeat domain"/>
    <property type="match status" value="1"/>
</dbReference>
<dbReference type="PANTHER" id="PTHR11102:SF160">
    <property type="entry name" value="ERAD-ASSOCIATED E3 UBIQUITIN-PROTEIN LIGASE COMPONENT HRD3"/>
    <property type="match status" value="1"/>
</dbReference>
<comment type="similarity">
    <text evidence="1">Belongs to the sel-1 family.</text>
</comment>
<name>A0ABR2JFP7_9EUKA</name>